<feature type="transmembrane region" description="Helical" evidence="1">
    <location>
        <begin position="186"/>
        <end position="203"/>
    </location>
</feature>
<sequence>MIRLFQAEWKRLWKRKLLWAIVGVLPVAAFAAALYYEGANREVSPEVPQYAVVGNFPVLAMAEMLLTLFNLILMALVATLWTEEIRSGQLRLVLLRAQTFSLIWWSKVGVLLGTVVLLLMIFFGFSYLAGYWILPHEDTYPLFYRAEPVDMWEGFGYNLQYYGLSFLTLVAFAGFLLLAGSVCRTVTGMLGAGMAFLLFSVFYPELAGYFRPLFSDDQFFLLYFSSLPMIQWEGIVNLLADQPQWPGWLMGVLAGYTSIFGIPAYLWFSRRDQWH</sequence>
<reference evidence="3" key="1">
    <citation type="journal article" date="2019" name="Int. J. Syst. Evol. Microbiol.">
        <title>The Global Catalogue of Microorganisms (GCM) 10K type strain sequencing project: providing services to taxonomists for standard genome sequencing and annotation.</title>
        <authorList>
            <consortium name="The Broad Institute Genomics Platform"/>
            <consortium name="The Broad Institute Genome Sequencing Center for Infectious Disease"/>
            <person name="Wu L."/>
            <person name="Ma J."/>
        </authorList>
    </citation>
    <scope>NUCLEOTIDE SEQUENCE [LARGE SCALE GENOMIC DNA]</scope>
    <source>
        <strain evidence="3">CGMCC 1.12404</strain>
    </source>
</reference>
<name>A0ABQ1GF92_9BACL</name>
<accession>A0ABQ1GF92</accession>
<evidence type="ECO:0000256" key="1">
    <source>
        <dbReference type="SAM" id="Phobius"/>
    </source>
</evidence>
<dbReference type="PANTHER" id="PTHR37305:SF1">
    <property type="entry name" value="MEMBRANE PROTEIN"/>
    <property type="match status" value="1"/>
</dbReference>
<feature type="transmembrane region" description="Helical" evidence="1">
    <location>
        <begin position="159"/>
        <end position="179"/>
    </location>
</feature>
<dbReference type="RefSeq" id="WP_188431423.1">
    <property type="nucleotide sequence ID" value="NZ_BMEX01000004.1"/>
</dbReference>
<gene>
    <name evidence="2" type="ORF">GCM10007416_14650</name>
</gene>
<dbReference type="EMBL" id="BMEX01000004">
    <property type="protein sequence ID" value="GGA42694.1"/>
    <property type="molecule type" value="Genomic_DNA"/>
</dbReference>
<feature type="transmembrane region" description="Helical" evidence="1">
    <location>
        <begin position="248"/>
        <end position="268"/>
    </location>
</feature>
<keyword evidence="1" id="KW-1133">Transmembrane helix</keyword>
<feature type="transmembrane region" description="Helical" evidence="1">
    <location>
        <begin position="17"/>
        <end position="36"/>
    </location>
</feature>
<keyword evidence="1" id="KW-0812">Transmembrane</keyword>
<evidence type="ECO:0000313" key="2">
    <source>
        <dbReference type="EMBL" id="GGA42694.1"/>
    </source>
</evidence>
<proteinExistence type="predicted"/>
<organism evidence="2 3">
    <name type="scientific">Kroppenstedtia guangzhouensis</name>
    <dbReference type="NCBI Taxonomy" id="1274356"/>
    <lineage>
        <taxon>Bacteria</taxon>
        <taxon>Bacillati</taxon>
        <taxon>Bacillota</taxon>
        <taxon>Bacilli</taxon>
        <taxon>Bacillales</taxon>
        <taxon>Thermoactinomycetaceae</taxon>
        <taxon>Kroppenstedtia</taxon>
    </lineage>
</organism>
<protein>
    <submittedName>
        <fullName evidence="2">ABC transporter permease</fullName>
    </submittedName>
</protein>
<feature type="transmembrane region" description="Helical" evidence="1">
    <location>
        <begin position="56"/>
        <end position="81"/>
    </location>
</feature>
<keyword evidence="3" id="KW-1185">Reference proteome</keyword>
<keyword evidence="1" id="KW-0472">Membrane</keyword>
<feature type="transmembrane region" description="Helical" evidence="1">
    <location>
        <begin position="102"/>
        <end position="134"/>
    </location>
</feature>
<dbReference type="PANTHER" id="PTHR37305">
    <property type="entry name" value="INTEGRAL MEMBRANE PROTEIN-RELATED"/>
    <property type="match status" value="1"/>
</dbReference>
<dbReference type="Proteomes" id="UP000617979">
    <property type="component" value="Unassembled WGS sequence"/>
</dbReference>
<comment type="caution">
    <text evidence="2">The sequence shown here is derived from an EMBL/GenBank/DDBJ whole genome shotgun (WGS) entry which is preliminary data.</text>
</comment>
<evidence type="ECO:0000313" key="3">
    <source>
        <dbReference type="Proteomes" id="UP000617979"/>
    </source>
</evidence>